<sequence>MTDITIEIICKQLSCGVGGAFASDFAYGEGSGPTWLDHIECHHEHHSSLWQCPSEPWDLQSCDTRIEETHITCSGGKENRTQNSFAACPGSTNCTDKEKLRVVGGEDECSGRMEVWHRGSWGTVCDDSWDMADADVVCKQLGCGPAVSALGKAAFGKGTGPIWLEKLDCQGTESSLWHCPAKRWDDSNCHHKEDAAVNCSGSIKFMKPFSEALYEEINYSPVKEKQEFSVHSEASVLPRDATSDGYDDAGEISDPKHSSAFHQNDEKVSESPEKSDGTRDSQTGWSSYSLESEGTTRTDRKDPSLCSGDIECDDVEDGVGGTLI</sequence>
<keyword evidence="6" id="KW-1185">Reference proteome</keyword>
<evidence type="ECO:0000256" key="1">
    <source>
        <dbReference type="ARBA" id="ARBA00023157"/>
    </source>
</evidence>
<feature type="compositionally biased region" description="Basic and acidic residues" evidence="3">
    <location>
        <begin position="294"/>
        <end position="303"/>
    </location>
</feature>
<feature type="compositionally biased region" description="Polar residues" evidence="3">
    <location>
        <begin position="280"/>
        <end position="293"/>
    </location>
</feature>
<evidence type="ECO:0000313" key="6">
    <source>
        <dbReference type="Proteomes" id="UP000050525"/>
    </source>
</evidence>
<feature type="disulfide bond" evidence="2">
    <location>
        <begin position="169"/>
        <end position="179"/>
    </location>
</feature>
<dbReference type="GO" id="GO:0005886">
    <property type="term" value="C:plasma membrane"/>
    <property type="evidence" value="ECO:0007669"/>
    <property type="project" value="TreeGrafter"/>
</dbReference>
<dbReference type="PROSITE" id="PS00420">
    <property type="entry name" value="SRCR_1"/>
    <property type="match status" value="1"/>
</dbReference>
<evidence type="ECO:0000259" key="4">
    <source>
        <dbReference type="PROSITE" id="PS50287"/>
    </source>
</evidence>
<dbReference type="Gene3D" id="3.10.250.10">
    <property type="entry name" value="SRCR-like domain"/>
    <property type="match status" value="2"/>
</dbReference>
<evidence type="ECO:0000313" key="5">
    <source>
        <dbReference type="EMBL" id="KYO40692.1"/>
    </source>
</evidence>
<evidence type="ECO:0000256" key="3">
    <source>
        <dbReference type="SAM" id="MobiDB-lite"/>
    </source>
</evidence>
<dbReference type="SUPFAM" id="SSF56487">
    <property type="entry name" value="SRCR-like"/>
    <property type="match status" value="2"/>
</dbReference>
<feature type="compositionally biased region" description="Basic and acidic residues" evidence="3">
    <location>
        <begin position="253"/>
        <end position="279"/>
    </location>
</feature>
<name>A0A151NUT9_ALLMI</name>
<proteinExistence type="predicted"/>
<organism evidence="5 6">
    <name type="scientific">Alligator mississippiensis</name>
    <name type="common">American alligator</name>
    <dbReference type="NCBI Taxonomy" id="8496"/>
    <lineage>
        <taxon>Eukaryota</taxon>
        <taxon>Metazoa</taxon>
        <taxon>Chordata</taxon>
        <taxon>Craniata</taxon>
        <taxon>Vertebrata</taxon>
        <taxon>Euteleostomi</taxon>
        <taxon>Archelosauria</taxon>
        <taxon>Archosauria</taxon>
        <taxon>Crocodylia</taxon>
        <taxon>Alligatoridae</taxon>
        <taxon>Alligatorinae</taxon>
        <taxon>Alligator</taxon>
    </lineage>
</organism>
<feature type="disulfide bond" evidence="2">
    <location>
        <begin position="125"/>
        <end position="189"/>
    </location>
</feature>
<feature type="domain" description="SRCR" evidence="4">
    <location>
        <begin position="1"/>
        <end position="74"/>
    </location>
</feature>
<dbReference type="PANTHER" id="PTHR48071">
    <property type="entry name" value="SRCR DOMAIN-CONTAINING PROTEIN"/>
    <property type="match status" value="1"/>
</dbReference>
<dbReference type="InterPro" id="IPR036772">
    <property type="entry name" value="SRCR-like_dom_sf"/>
</dbReference>
<comment type="caution">
    <text evidence="2">Lacks conserved residue(s) required for the propagation of feature annotation.</text>
</comment>
<comment type="caution">
    <text evidence="5">The sequence shown here is derived from an EMBL/GenBank/DDBJ whole genome shotgun (WGS) entry which is preliminary data.</text>
</comment>
<dbReference type="PANTHER" id="PTHR48071:SF27">
    <property type="entry name" value="SCAVENGER RECEPTOR CYSTEINE-RICH TYPE 1 PROTEIN M130-LIKE"/>
    <property type="match status" value="1"/>
</dbReference>
<feature type="region of interest" description="Disordered" evidence="3">
    <location>
        <begin position="230"/>
        <end position="324"/>
    </location>
</feature>
<dbReference type="FunFam" id="3.10.250.10:FF:000002">
    <property type="entry name" value="Scavenger receptor cysteine-rich type 1 protein M130"/>
    <property type="match status" value="1"/>
</dbReference>
<dbReference type="GO" id="GO:0031638">
    <property type="term" value="P:zymogen activation"/>
    <property type="evidence" value="ECO:0007669"/>
    <property type="project" value="TreeGrafter"/>
</dbReference>
<gene>
    <name evidence="5" type="ORF">Y1Q_0018828</name>
</gene>
<evidence type="ECO:0000256" key="2">
    <source>
        <dbReference type="PROSITE-ProRule" id="PRU00196"/>
    </source>
</evidence>
<keyword evidence="1 2" id="KW-1015">Disulfide bond</keyword>
<dbReference type="Pfam" id="PF00530">
    <property type="entry name" value="SRCR"/>
    <property type="match status" value="2"/>
</dbReference>
<dbReference type="PROSITE" id="PS50287">
    <property type="entry name" value="SRCR_2"/>
    <property type="match status" value="2"/>
</dbReference>
<feature type="disulfide bond" evidence="2">
    <location>
        <begin position="138"/>
        <end position="199"/>
    </location>
</feature>
<dbReference type="PRINTS" id="PR00258">
    <property type="entry name" value="SPERACTRCPTR"/>
</dbReference>
<protein>
    <recommendedName>
        <fullName evidence="4">SRCR domain-containing protein</fullName>
    </recommendedName>
</protein>
<dbReference type="GO" id="GO:0004252">
    <property type="term" value="F:serine-type endopeptidase activity"/>
    <property type="evidence" value="ECO:0007669"/>
    <property type="project" value="TreeGrafter"/>
</dbReference>
<dbReference type="GO" id="GO:0005615">
    <property type="term" value="C:extracellular space"/>
    <property type="evidence" value="ECO:0007669"/>
    <property type="project" value="TreeGrafter"/>
</dbReference>
<feature type="domain" description="SRCR" evidence="4">
    <location>
        <begin position="100"/>
        <end position="200"/>
    </location>
</feature>
<dbReference type="InterPro" id="IPR001190">
    <property type="entry name" value="SRCR"/>
</dbReference>
<dbReference type="SMART" id="SM00202">
    <property type="entry name" value="SR"/>
    <property type="match status" value="1"/>
</dbReference>
<dbReference type="AlphaFoldDB" id="A0A151NUT9"/>
<accession>A0A151NUT9</accession>
<reference evidence="5 6" key="1">
    <citation type="journal article" date="2012" name="Genome Biol.">
        <title>Sequencing three crocodilian genomes to illuminate the evolution of archosaurs and amniotes.</title>
        <authorList>
            <person name="St John J.A."/>
            <person name="Braun E.L."/>
            <person name="Isberg S.R."/>
            <person name="Miles L.G."/>
            <person name="Chong A.Y."/>
            <person name="Gongora J."/>
            <person name="Dalzell P."/>
            <person name="Moran C."/>
            <person name="Bed'hom B."/>
            <person name="Abzhanov A."/>
            <person name="Burgess S.C."/>
            <person name="Cooksey A.M."/>
            <person name="Castoe T.A."/>
            <person name="Crawford N.G."/>
            <person name="Densmore L.D."/>
            <person name="Drew J.C."/>
            <person name="Edwards S.V."/>
            <person name="Faircloth B.C."/>
            <person name="Fujita M.K."/>
            <person name="Greenwold M.J."/>
            <person name="Hoffmann F.G."/>
            <person name="Howard J.M."/>
            <person name="Iguchi T."/>
            <person name="Janes D.E."/>
            <person name="Khan S.Y."/>
            <person name="Kohno S."/>
            <person name="de Koning A.J."/>
            <person name="Lance S.L."/>
            <person name="McCarthy F.M."/>
            <person name="McCormack J.E."/>
            <person name="Merchant M.E."/>
            <person name="Peterson D.G."/>
            <person name="Pollock D.D."/>
            <person name="Pourmand N."/>
            <person name="Raney B.J."/>
            <person name="Roessler K.A."/>
            <person name="Sanford J.R."/>
            <person name="Sawyer R.H."/>
            <person name="Schmidt C.J."/>
            <person name="Triplett E.W."/>
            <person name="Tuberville T.D."/>
            <person name="Venegas-Anaya M."/>
            <person name="Howard J.T."/>
            <person name="Jarvis E.D."/>
            <person name="Guillette L.J.Jr."/>
            <person name="Glenn T.C."/>
            <person name="Green R.E."/>
            <person name="Ray D.A."/>
        </authorList>
    </citation>
    <scope>NUCLEOTIDE SEQUENCE [LARGE SCALE GENOMIC DNA]</scope>
    <source>
        <strain evidence="5">KSC_2009_1</strain>
    </source>
</reference>
<dbReference type="EMBL" id="AKHW03001874">
    <property type="protein sequence ID" value="KYO40692.1"/>
    <property type="molecule type" value="Genomic_DNA"/>
</dbReference>
<dbReference type="Proteomes" id="UP000050525">
    <property type="component" value="Unassembled WGS sequence"/>
</dbReference>